<evidence type="ECO:0000313" key="2">
    <source>
        <dbReference type="EMBL" id="KAF2265846.1"/>
    </source>
</evidence>
<organism evidence="2 3">
    <name type="scientific">Lojkania enalia</name>
    <dbReference type="NCBI Taxonomy" id="147567"/>
    <lineage>
        <taxon>Eukaryota</taxon>
        <taxon>Fungi</taxon>
        <taxon>Dikarya</taxon>
        <taxon>Ascomycota</taxon>
        <taxon>Pezizomycotina</taxon>
        <taxon>Dothideomycetes</taxon>
        <taxon>Pleosporomycetidae</taxon>
        <taxon>Pleosporales</taxon>
        <taxon>Pleosporales incertae sedis</taxon>
        <taxon>Lojkania</taxon>
    </lineage>
</organism>
<feature type="domain" description="T6SS Phospholipase effector Tle1-like catalytic" evidence="1">
    <location>
        <begin position="11"/>
        <end position="268"/>
    </location>
</feature>
<evidence type="ECO:0000313" key="3">
    <source>
        <dbReference type="Proteomes" id="UP000800093"/>
    </source>
</evidence>
<name>A0A9P4KBW3_9PLEO</name>
<gene>
    <name evidence="2" type="ORF">CC78DRAFT_615687</name>
</gene>
<dbReference type="EMBL" id="ML986603">
    <property type="protein sequence ID" value="KAF2265846.1"/>
    <property type="molecule type" value="Genomic_DNA"/>
</dbReference>
<proteinExistence type="predicted"/>
<dbReference type="InterPro" id="IPR018712">
    <property type="entry name" value="Tle1-like_cat"/>
</dbReference>
<dbReference type="Proteomes" id="UP000800093">
    <property type="component" value="Unassembled WGS sequence"/>
</dbReference>
<keyword evidence="3" id="KW-1185">Reference proteome</keyword>
<comment type="caution">
    <text evidence="2">The sequence shown here is derived from an EMBL/GenBank/DDBJ whole genome shotgun (WGS) entry which is preliminary data.</text>
</comment>
<dbReference type="PANTHER" id="PTHR33840">
    <property type="match status" value="1"/>
</dbReference>
<protein>
    <recommendedName>
        <fullName evidence="1">T6SS Phospholipase effector Tle1-like catalytic domain-containing protein</fullName>
    </recommendedName>
</protein>
<accession>A0A9P4KBW3</accession>
<sequence>MACPQNSAPIKLIVCCDGTACSEYIATQPLTNVSRISRSIAQNDDNGNRQLVYYLPGIGSDDANLWPSNKWNQAVGKGLDRMLLQAYGFICHNYNKEREDQIILIGFSRGAFAVRCLADLILEVGVLKKNGLYYVHELYDLWRNQKTEDSRWTVVESHLYTNVRIKACAVWDTVSSIGVPWPSMFGRQRPGGPSFVHSDLCERIENAFQALSLDEHRYHFHPLVWRFPDAPLAGGHLEQCWFLGYHADVGGGNPKEALAHIALAWVITKLKRFVTFDGRSFCDPSPTKLSWVVSPASGRRINRHLLPVEDPMDMCYRLAGSSRRTPRAEFWNKEGLYRRDNDGQQDDIASGERMHSTVRSLIKIKIMKNSSFDGIDPEFVDDAWRWRLPHRTETWLEWIRRFGRSRIAAVATENEILEDPLDRLETELLMAWVNFELDTLQNLDGRLQPRAGDPSPNTILIQFKAWLRRPMDNPLPLIIPQTRPWWMWW</sequence>
<reference evidence="3" key="1">
    <citation type="journal article" date="2020" name="Stud. Mycol.">
        <title>101 Dothideomycetes genomes: A test case for predicting lifestyles and emergence of pathogens.</title>
        <authorList>
            <person name="Haridas S."/>
            <person name="Albert R."/>
            <person name="Binder M."/>
            <person name="Bloem J."/>
            <person name="LaButti K."/>
            <person name="Salamov A."/>
            <person name="Andreopoulos B."/>
            <person name="Baker S."/>
            <person name="Barry K."/>
            <person name="Bills G."/>
            <person name="Bluhm B."/>
            <person name="Cannon C."/>
            <person name="Castanera R."/>
            <person name="Culley D."/>
            <person name="Daum C."/>
            <person name="Ezra D."/>
            <person name="Gonzalez J."/>
            <person name="Henrissat B."/>
            <person name="Kuo A."/>
            <person name="Liang C."/>
            <person name="Lipzen A."/>
            <person name="Lutzoni F."/>
            <person name="Magnuson J."/>
            <person name="Mondo S."/>
            <person name="Nolan M."/>
            <person name="Ohm R."/>
            <person name="Pangilinan J."/>
            <person name="Park H.-J."/>
            <person name="Ramirez L."/>
            <person name="Alfaro M."/>
            <person name="Sun H."/>
            <person name="Tritt A."/>
            <person name="Yoshinaga Y."/>
            <person name="Zwiers L.-H."/>
            <person name="Turgeon B."/>
            <person name="Goodwin S."/>
            <person name="Spatafora J."/>
            <person name="Crous P."/>
            <person name="Grigoriev I."/>
        </authorList>
    </citation>
    <scope>NUCLEOTIDE SEQUENCE [LARGE SCALE GENOMIC DNA]</scope>
    <source>
        <strain evidence="3">CBS 304.66</strain>
    </source>
</reference>
<dbReference type="PANTHER" id="PTHR33840:SF1">
    <property type="entry name" value="TLE1 PHOSPHOLIPASE DOMAIN-CONTAINING PROTEIN"/>
    <property type="match status" value="1"/>
</dbReference>
<dbReference type="OrthoDB" id="3162439at2759"/>
<evidence type="ECO:0000259" key="1">
    <source>
        <dbReference type="Pfam" id="PF09994"/>
    </source>
</evidence>
<dbReference type="Pfam" id="PF09994">
    <property type="entry name" value="T6SS_Tle1-like_cat"/>
    <property type="match status" value="1"/>
</dbReference>
<dbReference type="AlphaFoldDB" id="A0A9P4KBW3"/>